<comment type="caution">
    <text evidence="2">The sequence shown here is derived from an EMBL/GenBank/DDBJ whole genome shotgun (WGS) entry which is preliminary data.</text>
</comment>
<dbReference type="InterPro" id="IPR003676">
    <property type="entry name" value="SAUR_fam"/>
</dbReference>
<evidence type="ECO:0000313" key="3">
    <source>
        <dbReference type="Proteomes" id="UP001418222"/>
    </source>
</evidence>
<accession>A0AAP0AZC4</accession>
<organism evidence="2 3">
    <name type="scientific">Platanthera zijinensis</name>
    <dbReference type="NCBI Taxonomy" id="2320716"/>
    <lineage>
        <taxon>Eukaryota</taxon>
        <taxon>Viridiplantae</taxon>
        <taxon>Streptophyta</taxon>
        <taxon>Embryophyta</taxon>
        <taxon>Tracheophyta</taxon>
        <taxon>Spermatophyta</taxon>
        <taxon>Magnoliopsida</taxon>
        <taxon>Liliopsida</taxon>
        <taxon>Asparagales</taxon>
        <taxon>Orchidaceae</taxon>
        <taxon>Orchidoideae</taxon>
        <taxon>Orchideae</taxon>
        <taxon>Orchidinae</taxon>
        <taxon>Platanthera</taxon>
    </lineage>
</organism>
<keyword evidence="3" id="KW-1185">Reference proteome</keyword>
<dbReference type="PANTHER" id="PTHR35296:SF3">
    <property type="entry name" value="EXPRESSED PROTEIN"/>
    <property type="match status" value="1"/>
</dbReference>
<sequence length="140" mass="15584">MGAGEIGCCVFLRRSSSRGYRPLSPHPDACDFPSAAAVRVVVGRRERREFWVDPFVLKREPFKVLMEMVSGGPKVGAPLIAGGSGGDDRRDGAIFIDVDAILFEHMLWSFYNDFSSESSSSSPLFRLNLRDIIEFYSQDS</sequence>
<dbReference type="PANTHER" id="PTHR35296">
    <property type="entry name" value="EXPRESSED PROTEIN"/>
    <property type="match status" value="1"/>
</dbReference>
<dbReference type="GO" id="GO:0009733">
    <property type="term" value="P:response to auxin"/>
    <property type="evidence" value="ECO:0007669"/>
    <property type="project" value="InterPro"/>
</dbReference>
<dbReference type="AlphaFoldDB" id="A0AAP0AZC4"/>
<protein>
    <submittedName>
        <fullName evidence="2">Uncharacterized protein</fullName>
    </submittedName>
</protein>
<name>A0AAP0AZC4_9ASPA</name>
<proteinExistence type="inferred from homology"/>
<evidence type="ECO:0000313" key="2">
    <source>
        <dbReference type="EMBL" id="KAK8921056.1"/>
    </source>
</evidence>
<gene>
    <name evidence="2" type="ORF">KSP39_PZI020243</name>
</gene>
<evidence type="ECO:0000256" key="1">
    <source>
        <dbReference type="ARBA" id="ARBA00006974"/>
    </source>
</evidence>
<dbReference type="EMBL" id="JBBWWQ010000018">
    <property type="protein sequence ID" value="KAK8921056.1"/>
    <property type="molecule type" value="Genomic_DNA"/>
</dbReference>
<dbReference type="Proteomes" id="UP001418222">
    <property type="component" value="Unassembled WGS sequence"/>
</dbReference>
<reference evidence="2 3" key="1">
    <citation type="journal article" date="2022" name="Nat. Plants">
        <title>Genomes of leafy and leafless Platanthera orchids illuminate the evolution of mycoheterotrophy.</title>
        <authorList>
            <person name="Li M.H."/>
            <person name="Liu K.W."/>
            <person name="Li Z."/>
            <person name="Lu H.C."/>
            <person name="Ye Q.L."/>
            <person name="Zhang D."/>
            <person name="Wang J.Y."/>
            <person name="Li Y.F."/>
            <person name="Zhong Z.M."/>
            <person name="Liu X."/>
            <person name="Yu X."/>
            <person name="Liu D.K."/>
            <person name="Tu X.D."/>
            <person name="Liu B."/>
            <person name="Hao Y."/>
            <person name="Liao X.Y."/>
            <person name="Jiang Y.T."/>
            <person name="Sun W.H."/>
            <person name="Chen J."/>
            <person name="Chen Y.Q."/>
            <person name="Ai Y."/>
            <person name="Zhai J.W."/>
            <person name="Wu S.S."/>
            <person name="Zhou Z."/>
            <person name="Hsiao Y.Y."/>
            <person name="Wu W.L."/>
            <person name="Chen Y.Y."/>
            <person name="Lin Y.F."/>
            <person name="Hsu J.L."/>
            <person name="Li C.Y."/>
            <person name="Wang Z.W."/>
            <person name="Zhao X."/>
            <person name="Zhong W.Y."/>
            <person name="Ma X.K."/>
            <person name="Ma L."/>
            <person name="Huang J."/>
            <person name="Chen G.Z."/>
            <person name="Huang M.Z."/>
            <person name="Huang L."/>
            <person name="Peng D.H."/>
            <person name="Luo Y.B."/>
            <person name="Zou S.Q."/>
            <person name="Chen S.P."/>
            <person name="Lan S."/>
            <person name="Tsai W.C."/>
            <person name="Van de Peer Y."/>
            <person name="Liu Z.J."/>
        </authorList>
    </citation>
    <scope>NUCLEOTIDE SEQUENCE [LARGE SCALE GENOMIC DNA]</scope>
    <source>
        <strain evidence="2">Lor287</strain>
    </source>
</reference>
<comment type="similarity">
    <text evidence="1">Belongs to the ARG7 family.</text>
</comment>